<keyword evidence="3" id="KW-1185">Reference proteome</keyword>
<sequence length="1698" mass="192218">MSTKSEFTKSTMDYQELKKWKSVPSHFKQESLQLLNILHSLLTSPLPPSLPTISPTEDSPIDNFEPIFTPVEHDSINPTERFYSSLFDEVDDEKLTRSLVRCRSVCELVGGDNCIDDVPEFFDRTVSLLATSNIQLRAAAYSFFDCLIDASCIIHLLPRLWKRLRSAFRDGHIEEQFTLVRISTKWIARHLDKTCLLPFPATEFDWDGLLKADLRKTDIFLYSLILIEFLRNSSITDQIGKATATHIILSFEQHQDAVSRIVSIIAEKQHEDDDTIDLSSQSLLSYALLISLLSTRDFPPTLTFFLTHHPNLHGDILLLHETKVFLLCHSSLNPHKPFQPPLDLIFERTLRMQPLDFFTSSNVPDLDLPASLLNTALCGFHALCRRGIHIDLMDSVRVRYGFHQAHSAWLFSDSLIIHTFDLFLYFPPPLVVRFFIPILYSGRFPSSLTNPLRIMLTALLTITAPFGDCRSVRDLYRSIGRHSTNSEDHSTDLLVASHCESLEWLSIPTGFGSALAHSNIREFFERFDDEDEPLLPTDSSLSFLHLHTVILGVLSVNANETREVVSHFGNLIRYLTPDKLSSFDLLTLGGFEMKMAYISCDIMVTLLALNRINSGHSFLQNSDRATSVTEMSDSLSISLGTKLSGSVECTDSFVDDIVFSKAIQNESLASFLQDFERGNGDLPWTSLMEWFTEAVIGVELFRKECPFAPPLIFENIRIDGSSTILIDLSSTRQEPHSIQGSVASDIFTLSTFFLNIHRTLKHQKRLILPLDYDNKPLIFSRIMIALLEHFVASGDLILPDSSPHDHSPYFVDFYRNILESNTEYMFYLKHNLAQLFCDTVLSPSNRHCFVPTNHSFLRGSHVEVSTQLLDAVEKVRKTNSLEVVRNLYFDWKEWVTMMEMVDQGVISLPDLSFLQSRCFRQTLDSLQTKHQHRARPSRIEESSRAESSSVDLHSEQFPVPFVYGSSIHSSSTISTEIQPMSQHSSLSSGTPFLLSSSQTPQPCQLSSRDASIIHSRQILTVIHPLLSKPQIDSYVWKLHFDITTEDEVELMFTPSTIPFSLDERFGPSMFDEPDDRLMVQSLHRCWYVVSTKQSLKCIDNLDNFLALVIAGLHNSSQMIAARCFNLFIEITKLLPVLDPRAAPFRTLQSAFQDGTPIEQQALLHLWQVLLSIRTNNGTELKMSASDFDFDGFLAAELTGTQLFDEACSFVITVLSSTNASMTAQWKSDLLLQFEKRHRVLDYLAGKRGPWSDKLASELPLTTTHIIIAQVLSLLHGYTFPSELTELLTIDLETSPHRLAGSISAAVFLCHTSIAPKHRHSVFPMDLMFERHLRENPDAFFVGLPNLRLCSVRQFLYTPLIGLHSLLVRSIPLSFNEGTLTVMLDMLINYTSQQIPFHELYCLFAYFPPHRLLHLLTSSHHLLRASKVIWIRFLYCVRNLCGSVAPFGACSSLADVFKLLFPFDSNPDENELNLLRDVGSVVVSLHWLSIPPHFDSPLLCHLPSLAGAQRHVLQIIPSHSGIVSLVTPLTTQFCIENLKRIDSEGDPTNKHIALLSLFVRSLPSKGIPQSHLALSMIPSLSRVLPTPDHTRPSIAFEFFHRFVRASSDAIRIELMRQGLLDRLVFAVSCSSFLDDYEKGVAVIGTLLATIRRDYQKQRIRTFDFRDTSQAWRGCQLSGGTNTQLSDWFVESVHQELGGG</sequence>
<reference evidence="2 3" key="1">
    <citation type="journal article" date="2022" name="bioRxiv">
        <title>Genomics of Preaxostyla Flagellates Illuminates Evolutionary Transitions and the Path Towards Mitochondrial Loss.</title>
        <authorList>
            <person name="Novak L.V.F."/>
            <person name="Treitli S.C."/>
            <person name="Pyrih J."/>
            <person name="Halakuc P."/>
            <person name="Pipaliya S.V."/>
            <person name="Vacek V."/>
            <person name="Brzon O."/>
            <person name="Soukal P."/>
            <person name="Eme L."/>
            <person name="Dacks J.B."/>
            <person name="Karnkowska A."/>
            <person name="Elias M."/>
            <person name="Hampl V."/>
        </authorList>
    </citation>
    <scope>NUCLEOTIDE SEQUENCE [LARGE SCALE GENOMIC DNA]</scope>
    <source>
        <strain evidence="2">NAU3</strain>
        <tissue evidence="2">Gut</tissue>
    </source>
</reference>
<evidence type="ECO:0000313" key="2">
    <source>
        <dbReference type="EMBL" id="KAK2963715.1"/>
    </source>
</evidence>
<feature type="region of interest" description="Disordered" evidence="1">
    <location>
        <begin position="928"/>
        <end position="952"/>
    </location>
</feature>
<accession>A0ABQ9YIX9</accession>
<organism evidence="2 3">
    <name type="scientific">Blattamonas nauphoetae</name>
    <dbReference type="NCBI Taxonomy" id="2049346"/>
    <lineage>
        <taxon>Eukaryota</taxon>
        <taxon>Metamonada</taxon>
        <taxon>Preaxostyla</taxon>
        <taxon>Oxymonadida</taxon>
        <taxon>Blattamonas</taxon>
    </lineage>
</organism>
<dbReference type="EMBL" id="JARBJD010000005">
    <property type="protein sequence ID" value="KAK2963715.1"/>
    <property type="molecule type" value="Genomic_DNA"/>
</dbReference>
<evidence type="ECO:0000313" key="3">
    <source>
        <dbReference type="Proteomes" id="UP001281761"/>
    </source>
</evidence>
<proteinExistence type="predicted"/>
<protein>
    <submittedName>
        <fullName evidence="2">Uncharacterized protein</fullName>
    </submittedName>
</protein>
<feature type="region of interest" description="Disordered" evidence="1">
    <location>
        <begin position="978"/>
        <end position="1006"/>
    </location>
</feature>
<comment type="caution">
    <text evidence="2">The sequence shown here is derived from an EMBL/GenBank/DDBJ whole genome shotgun (WGS) entry which is preliminary data.</text>
</comment>
<gene>
    <name evidence="2" type="ORF">BLNAU_1281</name>
</gene>
<name>A0ABQ9YIX9_9EUKA</name>
<dbReference type="Proteomes" id="UP001281761">
    <property type="component" value="Unassembled WGS sequence"/>
</dbReference>
<evidence type="ECO:0000256" key="1">
    <source>
        <dbReference type="SAM" id="MobiDB-lite"/>
    </source>
</evidence>